<dbReference type="EMBL" id="MT774393">
    <property type="protein sequence ID" value="QOR59767.1"/>
    <property type="molecule type" value="Genomic_DNA"/>
</dbReference>
<dbReference type="KEGG" id="vg:65130379"/>
<dbReference type="GeneID" id="65130379"/>
<evidence type="ECO:0000313" key="2">
    <source>
        <dbReference type="Proteomes" id="UP000594097"/>
    </source>
</evidence>
<keyword evidence="2" id="KW-1185">Reference proteome</keyword>
<dbReference type="Proteomes" id="UP000594097">
    <property type="component" value="Segment"/>
</dbReference>
<reference evidence="1 2" key="1">
    <citation type="submission" date="2020-07" db="EMBL/GenBank/DDBJ databases">
        <title>Taxonomic proposal: Crassvirales, a new order of highly abundant and diverse bacterial viruses.</title>
        <authorList>
            <person name="Shkoporov A.N."/>
            <person name="Stockdale S.R."/>
            <person name="Guerin E."/>
            <person name="Ross R.P."/>
            <person name="Hill C."/>
        </authorList>
    </citation>
    <scope>NUCLEOTIDE SEQUENCE [LARGE SCALE GENOMIC DNA]</scope>
</reference>
<organism evidence="1 2">
    <name type="scientific">uncultured phage cr127_1</name>
    <dbReference type="NCBI Taxonomy" id="2772077"/>
    <lineage>
        <taxon>Viruses</taxon>
        <taxon>Duplodnaviria</taxon>
        <taxon>Heunggongvirae</taxon>
        <taxon>Uroviricota</taxon>
        <taxon>Caudoviricetes</taxon>
        <taxon>Crassvirales</taxon>
        <taxon>Crevaviridae</taxon>
        <taxon>Doltivirinae</taxon>
        <taxon>Kahucivirus</taxon>
        <taxon>Kahucivirus intestinalis</taxon>
    </lineage>
</organism>
<dbReference type="RefSeq" id="YP_010111925.1">
    <property type="nucleotide sequence ID" value="NC_055886.1"/>
</dbReference>
<name>A0A7M1RZB5_9CAUD</name>
<protein>
    <submittedName>
        <fullName evidence="1">Uncharacterized protein</fullName>
    </submittedName>
</protein>
<evidence type="ECO:0000313" key="1">
    <source>
        <dbReference type="EMBL" id="QOR59767.1"/>
    </source>
</evidence>
<accession>A0A7M1RZB5</accession>
<proteinExistence type="predicted"/>
<sequence length="53" mass="6308">MPNNETIIDNKTIEELEDLFWELVANGYSIKSDIIVAIKDKIEYLKYFNRNDK</sequence>